<feature type="region of interest" description="Disordered" evidence="2">
    <location>
        <begin position="597"/>
        <end position="618"/>
    </location>
</feature>
<evidence type="ECO:0000256" key="2">
    <source>
        <dbReference type="SAM" id="MobiDB-lite"/>
    </source>
</evidence>
<feature type="region of interest" description="Disordered" evidence="2">
    <location>
        <begin position="285"/>
        <end position="306"/>
    </location>
</feature>
<dbReference type="InterPro" id="IPR054093">
    <property type="entry name" value="Androglobin_II"/>
</dbReference>
<evidence type="ECO:0000259" key="4">
    <source>
        <dbReference type="PROSITE" id="PS52042"/>
    </source>
</evidence>
<dbReference type="CDD" id="cd22307">
    <property type="entry name" value="Adgb_C_mid-like"/>
    <property type="match status" value="1"/>
</dbReference>
<dbReference type="Pfam" id="PF22068">
    <property type="entry name" value="Androglobin_II"/>
    <property type="match status" value="1"/>
</dbReference>
<feature type="domain" description="Calpain catalytic" evidence="3">
    <location>
        <begin position="49"/>
        <end position="101"/>
    </location>
</feature>
<dbReference type="InterPro" id="IPR001300">
    <property type="entry name" value="Peptidase_C2_calpain_cat"/>
</dbReference>
<evidence type="ECO:0000313" key="6">
    <source>
        <dbReference type="Proteomes" id="UP000324091"/>
    </source>
</evidence>
<dbReference type="Pfam" id="PF22069">
    <property type="entry name" value="Androglobin_IV"/>
    <property type="match status" value="1"/>
</dbReference>
<dbReference type="InterPro" id="IPR054094">
    <property type="entry name" value="Androglobin_IV"/>
</dbReference>
<dbReference type="PANTHER" id="PTHR46298:SF1">
    <property type="entry name" value="ANDROGLOBIN"/>
    <property type="match status" value="1"/>
</dbReference>
<feature type="region of interest" description="Disordered" evidence="2">
    <location>
        <begin position="972"/>
        <end position="1021"/>
    </location>
</feature>
<evidence type="ECO:0000259" key="3">
    <source>
        <dbReference type="PROSITE" id="PS50203"/>
    </source>
</evidence>
<accession>A0A5C6NPD1</accession>
<feature type="compositionally biased region" description="Basic and acidic residues" evidence="2">
    <location>
        <begin position="1209"/>
        <end position="1231"/>
    </location>
</feature>
<dbReference type="Pfam" id="PF22070">
    <property type="entry name" value="Androglobin_V"/>
    <property type="match status" value="2"/>
</dbReference>
<dbReference type="EMBL" id="RHFK02000011">
    <property type="protein sequence ID" value="TWW68916.1"/>
    <property type="molecule type" value="Genomic_DNA"/>
</dbReference>
<evidence type="ECO:0000313" key="5">
    <source>
        <dbReference type="EMBL" id="TWW68916.1"/>
    </source>
</evidence>
<keyword evidence="6" id="KW-1185">Reference proteome</keyword>
<dbReference type="PROSITE" id="PS52042">
    <property type="entry name" value="GLOBIN_CP_ADGB"/>
    <property type="match status" value="1"/>
</dbReference>
<proteinExistence type="predicted"/>
<dbReference type="AlphaFoldDB" id="A0A5C6NPD1"/>
<dbReference type="InterPro" id="IPR057249">
    <property type="entry name" value="Globin_CP_ADGB"/>
</dbReference>
<dbReference type="GO" id="GO:0006508">
    <property type="term" value="P:proteolysis"/>
    <property type="evidence" value="ECO:0007669"/>
    <property type="project" value="InterPro"/>
</dbReference>
<feature type="domain" description="Globin" evidence="4">
    <location>
        <begin position="485"/>
        <end position="681"/>
    </location>
</feature>
<comment type="caution">
    <text evidence="1">Lacks conserved residue(s) required for the propagation of feature annotation.</text>
</comment>
<dbReference type="InterPro" id="IPR038765">
    <property type="entry name" value="Papain-like_cys_pep_sf"/>
</dbReference>
<protein>
    <submittedName>
        <fullName evidence="5">Androglobin Calpain-7-like protein</fullName>
    </submittedName>
</protein>
<feature type="region of interest" description="Disordered" evidence="2">
    <location>
        <begin position="1204"/>
        <end position="1248"/>
    </location>
</feature>
<dbReference type="Proteomes" id="UP000324091">
    <property type="component" value="Chromosome 19"/>
</dbReference>
<dbReference type="Pfam" id="PF00648">
    <property type="entry name" value="Peptidase_C2"/>
    <property type="match status" value="1"/>
</dbReference>
<dbReference type="InterPro" id="IPR054095">
    <property type="entry name" value="Androglobin_V"/>
</dbReference>
<dbReference type="PANTHER" id="PTHR46298">
    <property type="entry name" value="ANDROGLOBIN"/>
    <property type="match status" value="1"/>
</dbReference>
<sequence>MRWIIAEIYIVWNVCSCDSSGEDGWRPWLHIYSLCKATNGHLPLYNSYGKYVVKLYWMGCWRKITIDDSMPFDEENHLLLPASTSQSELWPMLLAKALIKVANTKQCRDCCVCQLLSFTATRQLLRDRTNEVLRQYGLSLLRSHIVLLTRTRACPLEPLARSPPVPRWKLFRMPKSTVIMDEPQEPPSSKPEQFIEIASSFLSSVKSTPELVKTKTRGPKKCINTHDLRDLEGKQRKLSCGSPLVSILEREETDCEEETEPDGAECTTKRTTGSLNATAEFNENFTGSISSDQPQNPNLRTKRQGSSAPAKCALQEVWVDLDDFTKCFHSLVVFHKPRIYPHQIHLSHFKSSVLSKAAMDLNTLSSTHSPTNGPCVISAVASPDCPEVRGTHFLCVDTVESSQILISFSALSHWGDASGDKTKMLHAARRSAVLVVMPCTWKSPQPQYPVLTITTTCSNAAMLDLPPGRHMLSFCAKATVGYHLHLCSMTPFTFADEETIVSNLPKESALFMDQALSIFRTLSRVVSSFNNEQEQIAARRMLAKSHCPQSSTSLRKHDTVFSRAVDHMVCGALGRELTAEERFAVCSLTADPSLLYTEQTEPPPAFSKSRSDRKPTDPAVKAATTLQATDKGRLAPGILNASKPGTKENLSASKILSDMWPKIESCAEENAALLLWYIIDHSGKKANLYGCQQDNWSRLTFADYSVPVPTTAESWVLLYREVFLIPKAMPLAIKVYSPSPHFLLYIVNNDTVEELDMLFNIYQPNKRGYTFVAVAVSPQTPPDGAEWRMRLIGEKNLLPILAHEPPLSTFTAKELQDHYIPNEKSIICRNSVQVRADVLATVQFQTSKPDVTVRLSILDQEREVISKTGKGHVTIPAFFFLANKDMKVTDGEKQDTSPTQVEGVKVSDASTQGHQDDVTFGAAASPSDRLQPPTEPRDHKYVVRAEVLYKSWQLDEAELTFVQQLRESQRNEMRANEAEDMSSSLDRVKRDGKAAASTKVKAKKGKPVVPPKTEAKAAPQELDVTKPHWTLRLVIDQSSEESIDVAKDTERRDKIKAMKKAWEMAEPGRHSKASQCHFKFLNQVQQQLIRKGQEDVDKKTETASRSDSLFDLSSSFPPLDLTPFIRPRKDFPSLERLNAEEVRQGECLQKIQTYRLVREIMLEQQKKQRRKRKEMTRLQMDVYAKMQVGVDEELLVRAETAARQQEGVRFSEDLKRRSPVATDKRTTEKVQKQKPAAGQLPKKHGKKK</sequence>
<feature type="region of interest" description="Disordered" evidence="2">
    <location>
        <begin position="890"/>
        <end position="937"/>
    </location>
</feature>
<dbReference type="SUPFAM" id="SSF54001">
    <property type="entry name" value="Cysteine proteinases"/>
    <property type="match status" value="1"/>
</dbReference>
<name>A0A5C6NPD1_9TELE</name>
<dbReference type="PROSITE" id="PS50203">
    <property type="entry name" value="CALPAIN_CAT"/>
    <property type="match status" value="1"/>
</dbReference>
<organism evidence="5 6">
    <name type="scientific">Takifugu flavidus</name>
    <name type="common">sansaifugu</name>
    <dbReference type="NCBI Taxonomy" id="433684"/>
    <lineage>
        <taxon>Eukaryota</taxon>
        <taxon>Metazoa</taxon>
        <taxon>Chordata</taxon>
        <taxon>Craniata</taxon>
        <taxon>Vertebrata</taxon>
        <taxon>Euteleostomi</taxon>
        <taxon>Actinopterygii</taxon>
        <taxon>Neopterygii</taxon>
        <taxon>Teleostei</taxon>
        <taxon>Neoteleostei</taxon>
        <taxon>Acanthomorphata</taxon>
        <taxon>Eupercaria</taxon>
        <taxon>Tetraodontiformes</taxon>
        <taxon>Tetradontoidea</taxon>
        <taxon>Tetraodontidae</taxon>
        <taxon>Takifugu</taxon>
    </lineage>
</organism>
<dbReference type="InterPro" id="IPR053033">
    <property type="entry name" value="Androglobin-like"/>
</dbReference>
<reference evidence="5 6" key="1">
    <citation type="submission" date="2019-04" db="EMBL/GenBank/DDBJ databases">
        <title>Chromosome genome assembly for Takifugu flavidus.</title>
        <authorList>
            <person name="Xiao S."/>
        </authorList>
    </citation>
    <scope>NUCLEOTIDE SEQUENCE [LARGE SCALE GENOMIC DNA]</scope>
    <source>
        <strain evidence="5">HTHZ2018</strain>
        <tissue evidence="5">Muscle</tissue>
    </source>
</reference>
<comment type="caution">
    <text evidence="5">The sequence shown here is derived from an EMBL/GenBank/DDBJ whole genome shotgun (WGS) entry which is preliminary data.</text>
</comment>
<dbReference type="GO" id="GO:0004198">
    <property type="term" value="F:calcium-dependent cysteine-type endopeptidase activity"/>
    <property type="evidence" value="ECO:0007669"/>
    <property type="project" value="InterPro"/>
</dbReference>
<evidence type="ECO:0000256" key="1">
    <source>
        <dbReference type="PROSITE-ProRule" id="PRU00239"/>
    </source>
</evidence>
<gene>
    <name evidence="5" type="ORF">D4764_19G0007140</name>
</gene>